<keyword evidence="1" id="KW-1133">Transmembrane helix</keyword>
<dbReference type="EMBL" id="BQFW01000008">
    <property type="protein sequence ID" value="GJJ74136.1"/>
    <property type="molecule type" value="Genomic_DNA"/>
</dbReference>
<sequence length="240" mass="26843">MAHLQDPIAPHSDSLCQIFNQEHPATVLTLLRYVARNRATISTDDPILSAKVVEVNQYGLTIDGRTAQGKHIQGTISFPGPVHSLTLATESFLKLGKQAKESLSSRESRKIPGQPPGLGVYWPHWTPFLIALAVSVSSFFFVYFFPNVSIQPFKWIKDTFGLETVTTCVHFAVFLHSFQLVTAWYLMKDVAKCSFSVKQVLIWSVCVQFFGIGSMLKLLPIVYNSAYVSQELEEENSLEA</sequence>
<feature type="transmembrane region" description="Helical" evidence="1">
    <location>
        <begin position="165"/>
        <end position="187"/>
    </location>
</feature>
<proteinExistence type="predicted"/>
<keyword evidence="1" id="KW-0812">Transmembrane</keyword>
<accession>A0A9P3HCC6</accession>
<name>A0A9P3HCC6_9FUNG</name>
<gene>
    <name evidence="2" type="ORF">EMPS_06494</name>
</gene>
<evidence type="ECO:0000313" key="3">
    <source>
        <dbReference type="Proteomes" id="UP000827284"/>
    </source>
</evidence>
<feature type="transmembrane region" description="Helical" evidence="1">
    <location>
        <begin position="125"/>
        <end position="145"/>
    </location>
</feature>
<dbReference type="InterPro" id="IPR037119">
    <property type="entry name" value="Haem_oxidase_HugZ-like_sf"/>
</dbReference>
<keyword evidence="3" id="KW-1185">Reference proteome</keyword>
<reference evidence="2" key="1">
    <citation type="submission" date="2021-11" db="EMBL/GenBank/DDBJ databases">
        <authorList>
            <person name="Herlambang A."/>
            <person name="Guo Y."/>
            <person name="Takashima Y."/>
            <person name="Nishizawa T."/>
        </authorList>
    </citation>
    <scope>NUCLEOTIDE SEQUENCE</scope>
    <source>
        <strain evidence="2">E1425</strain>
    </source>
</reference>
<reference evidence="2" key="2">
    <citation type="journal article" date="2022" name="Microbiol. Resour. Announc.">
        <title>Whole-Genome Sequence of Entomortierella parvispora E1425, a Mucoromycotan Fungus Associated with Burkholderiaceae-Related Endosymbiotic Bacteria.</title>
        <authorList>
            <person name="Herlambang A."/>
            <person name="Guo Y."/>
            <person name="Takashima Y."/>
            <person name="Narisawa K."/>
            <person name="Ohta H."/>
            <person name="Nishizawa T."/>
        </authorList>
    </citation>
    <scope>NUCLEOTIDE SEQUENCE</scope>
    <source>
        <strain evidence="2">E1425</strain>
    </source>
</reference>
<dbReference type="Gene3D" id="3.20.180.10">
    <property type="entry name" value="PNP-oxidase-like"/>
    <property type="match status" value="1"/>
</dbReference>
<dbReference type="OrthoDB" id="2344294at2759"/>
<organism evidence="2 3">
    <name type="scientific">Entomortierella parvispora</name>
    <dbReference type="NCBI Taxonomy" id="205924"/>
    <lineage>
        <taxon>Eukaryota</taxon>
        <taxon>Fungi</taxon>
        <taxon>Fungi incertae sedis</taxon>
        <taxon>Mucoromycota</taxon>
        <taxon>Mortierellomycotina</taxon>
        <taxon>Mortierellomycetes</taxon>
        <taxon>Mortierellales</taxon>
        <taxon>Mortierellaceae</taxon>
        <taxon>Entomortierella</taxon>
    </lineage>
</organism>
<evidence type="ECO:0008006" key="4">
    <source>
        <dbReference type="Google" id="ProtNLM"/>
    </source>
</evidence>
<comment type="caution">
    <text evidence="2">The sequence shown here is derived from an EMBL/GenBank/DDBJ whole genome shotgun (WGS) entry which is preliminary data.</text>
</comment>
<dbReference type="AlphaFoldDB" id="A0A9P3HCC6"/>
<evidence type="ECO:0000313" key="2">
    <source>
        <dbReference type="EMBL" id="GJJ74136.1"/>
    </source>
</evidence>
<dbReference type="Proteomes" id="UP000827284">
    <property type="component" value="Unassembled WGS sequence"/>
</dbReference>
<protein>
    <recommendedName>
        <fullName evidence="4">DUF2470 domain-containing protein</fullName>
    </recommendedName>
</protein>
<evidence type="ECO:0000256" key="1">
    <source>
        <dbReference type="SAM" id="Phobius"/>
    </source>
</evidence>
<keyword evidence="1" id="KW-0472">Membrane</keyword>
<feature type="transmembrane region" description="Helical" evidence="1">
    <location>
        <begin position="199"/>
        <end position="219"/>
    </location>
</feature>